<feature type="domain" description="Ras-associating" evidence="1">
    <location>
        <begin position="1"/>
        <end position="54"/>
    </location>
</feature>
<evidence type="ECO:0000313" key="2">
    <source>
        <dbReference type="EnsemblMetazoa" id="MESCA009237-PA"/>
    </source>
</evidence>
<dbReference type="PROSITE" id="PS50200">
    <property type="entry name" value="RA"/>
    <property type="match status" value="1"/>
</dbReference>
<dbReference type="AlphaFoldDB" id="T1GZD8"/>
<dbReference type="EMBL" id="CAQQ02121235">
    <property type="status" value="NOT_ANNOTATED_CDS"/>
    <property type="molecule type" value="Genomic_DNA"/>
</dbReference>
<dbReference type="EnsemblMetazoa" id="MESCA009237-RA">
    <property type="protein sequence ID" value="MESCA009237-PA"/>
    <property type="gene ID" value="MESCA009237"/>
</dbReference>
<organism evidence="2 3">
    <name type="scientific">Megaselia scalaris</name>
    <name type="common">Humpbacked fly</name>
    <name type="synonym">Phora scalaris</name>
    <dbReference type="NCBI Taxonomy" id="36166"/>
    <lineage>
        <taxon>Eukaryota</taxon>
        <taxon>Metazoa</taxon>
        <taxon>Ecdysozoa</taxon>
        <taxon>Arthropoda</taxon>
        <taxon>Hexapoda</taxon>
        <taxon>Insecta</taxon>
        <taxon>Pterygota</taxon>
        <taxon>Neoptera</taxon>
        <taxon>Endopterygota</taxon>
        <taxon>Diptera</taxon>
        <taxon>Brachycera</taxon>
        <taxon>Muscomorpha</taxon>
        <taxon>Platypezoidea</taxon>
        <taxon>Phoridae</taxon>
        <taxon>Megaseliini</taxon>
        <taxon>Megaselia</taxon>
    </lineage>
</organism>
<reference evidence="3" key="1">
    <citation type="submission" date="2013-02" db="EMBL/GenBank/DDBJ databases">
        <authorList>
            <person name="Hughes D."/>
        </authorList>
    </citation>
    <scope>NUCLEOTIDE SEQUENCE</scope>
    <source>
        <strain>Durham</strain>
        <strain evidence="3">NC isolate 2 -- Noor lab</strain>
    </source>
</reference>
<protein>
    <recommendedName>
        <fullName evidence="1">Ras-associating domain-containing protein</fullName>
    </recommendedName>
</protein>
<dbReference type="EMBL" id="CAQQ02121236">
    <property type="status" value="NOT_ANNOTATED_CDS"/>
    <property type="molecule type" value="Genomic_DNA"/>
</dbReference>
<evidence type="ECO:0000313" key="3">
    <source>
        <dbReference type="Proteomes" id="UP000015102"/>
    </source>
</evidence>
<dbReference type="PANTHER" id="PTHR21298">
    <property type="entry name" value="GH01721P"/>
    <property type="match status" value="1"/>
</dbReference>
<keyword evidence="3" id="KW-1185">Reference proteome</keyword>
<evidence type="ECO:0000259" key="1">
    <source>
        <dbReference type="PROSITE" id="PS50200"/>
    </source>
</evidence>
<accession>T1GZD8</accession>
<dbReference type="PANTHER" id="PTHR21298:SF2">
    <property type="entry name" value="GH01721P"/>
    <property type="match status" value="1"/>
</dbReference>
<dbReference type="GO" id="GO:0007165">
    <property type="term" value="P:signal transduction"/>
    <property type="evidence" value="ECO:0007669"/>
    <property type="project" value="InterPro"/>
</dbReference>
<dbReference type="EMBL" id="CAQQ02121234">
    <property type="status" value="NOT_ANNOTATED_CDS"/>
    <property type="molecule type" value="Genomic_DNA"/>
</dbReference>
<dbReference type="HOGENOM" id="CLU_1220898_0_0_1"/>
<reference evidence="2" key="2">
    <citation type="submission" date="2015-06" db="UniProtKB">
        <authorList>
            <consortium name="EnsemblMetazoa"/>
        </authorList>
    </citation>
    <scope>IDENTIFICATION</scope>
</reference>
<dbReference type="GO" id="GO:0045743">
    <property type="term" value="P:positive regulation of fibroblast growth factor receptor signaling pathway"/>
    <property type="evidence" value="ECO:0007669"/>
    <property type="project" value="TreeGrafter"/>
</dbReference>
<name>T1GZD8_MEGSC</name>
<proteinExistence type="predicted"/>
<dbReference type="InterPro" id="IPR000159">
    <property type="entry name" value="RA_dom"/>
</dbReference>
<dbReference type="Proteomes" id="UP000015102">
    <property type="component" value="Unassembled WGS sequence"/>
</dbReference>
<dbReference type="GO" id="GO:0045742">
    <property type="term" value="P:positive regulation of epidermal growth factor receptor signaling pathway"/>
    <property type="evidence" value="ECO:0007669"/>
    <property type="project" value="TreeGrafter"/>
</dbReference>
<sequence>MPAQIKDTFDLREVKNKGQEYQRKLHPDDVPLKTQQERIRKGESCHFLVRRNPNYPRRRQLLPLLNETEDILIPTNSSPKSPVAESSCKQCQSNFKSCEFCNIKSALISSAKSPNSAASALQSYHPVYNVREIRTSSHSFSSLGIDKKLLDIQLSHRNSTIVSSTSDIVRPQSVHLGSRRKCIDDSCETDINGNTTTNSTTLSTTKGIVGEVVNNNPSKGLGHFVYI</sequence>